<dbReference type="PROSITE" id="PS50240">
    <property type="entry name" value="TRYPSIN_DOM"/>
    <property type="match status" value="1"/>
</dbReference>
<keyword evidence="4" id="KW-0732">Signal</keyword>
<dbReference type="GO" id="GO:0008233">
    <property type="term" value="F:peptidase activity"/>
    <property type="evidence" value="ECO:0007669"/>
    <property type="project" value="UniProtKB-KW"/>
</dbReference>
<comment type="similarity">
    <text evidence="1">Belongs to the peptidase S1 family.</text>
</comment>
<dbReference type="InterPro" id="IPR001254">
    <property type="entry name" value="Trypsin_dom"/>
</dbReference>
<organism evidence="6 7">
    <name type="scientific">Amycolatopsis thermalba</name>
    <dbReference type="NCBI Taxonomy" id="944492"/>
    <lineage>
        <taxon>Bacteria</taxon>
        <taxon>Bacillati</taxon>
        <taxon>Actinomycetota</taxon>
        <taxon>Actinomycetes</taxon>
        <taxon>Pseudonocardiales</taxon>
        <taxon>Pseudonocardiaceae</taxon>
        <taxon>Amycolatopsis</taxon>
    </lineage>
</organism>
<dbReference type="Gene3D" id="2.40.10.10">
    <property type="entry name" value="Trypsin-like serine proteases"/>
    <property type="match status" value="1"/>
</dbReference>
<dbReference type="InterPro" id="IPR001314">
    <property type="entry name" value="Peptidase_S1A"/>
</dbReference>
<evidence type="ECO:0000313" key="7">
    <source>
        <dbReference type="Proteomes" id="UP000830158"/>
    </source>
</evidence>
<gene>
    <name evidence="6" type="ORF">L1857_09855</name>
</gene>
<dbReference type="PRINTS" id="PR00722">
    <property type="entry name" value="CHYMOTRYPSIN"/>
</dbReference>
<dbReference type="SUPFAM" id="SSF50494">
    <property type="entry name" value="Trypsin-like serine proteases"/>
    <property type="match status" value="1"/>
</dbReference>
<accession>A0ABY4NSR4</accession>
<proteinExistence type="inferred from homology"/>
<feature type="signal peptide" evidence="4">
    <location>
        <begin position="1"/>
        <end position="30"/>
    </location>
</feature>
<dbReference type="EMBL" id="CP091196">
    <property type="protein sequence ID" value="UQS23099.1"/>
    <property type="molecule type" value="Genomic_DNA"/>
</dbReference>
<keyword evidence="3 6" id="KW-0645">Protease</keyword>
<dbReference type="SMART" id="SM00020">
    <property type="entry name" value="Tryp_SPc"/>
    <property type="match status" value="1"/>
</dbReference>
<evidence type="ECO:0000256" key="1">
    <source>
        <dbReference type="ARBA" id="ARBA00007664"/>
    </source>
</evidence>
<evidence type="ECO:0000313" key="6">
    <source>
        <dbReference type="EMBL" id="UQS23099.1"/>
    </source>
</evidence>
<dbReference type="PANTHER" id="PTHR24276">
    <property type="entry name" value="POLYSERASE-RELATED"/>
    <property type="match status" value="1"/>
</dbReference>
<evidence type="ECO:0000256" key="3">
    <source>
        <dbReference type="RuleBase" id="RU363034"/>
    </source>
</evidence>
<dbReference type="PROSITE" id="PS00134">
    <property type="entry name" value="TRYPSIN_HIS"/>
    <property type="match status" value="1"/>
</dbReference>
<dbReference type="Proteomes" id="UP000830158">
    <property type="component" value="Chromosome"/>
</dbReference>
<name>A0ABY4NSR4_9PSEU</name>
<dbReference type="InterPro" id="IPR043504">
    <property type="entry name" value="Peptidase_S1_PA_chymotrypsin"/>
</dbReference>
<dbReference type="PROSITE" id="PS00135">
    <property type="entry name" value="TRYPSIN_SER"/>
    <property type="match status" value="1"/>
</dbReference>
<keyword evidence="3" id="KW-0720">Serine protease</keyword>
<dbReference type="InterPro" id="IPR050430">
    <property type="entry name" value="Peptidase_S1"/>
</dbReference>
<dbReference type="PANTHER" id="PTHR24276:SF98">
    <property type="entry name" value="FI18310P1-RELATED"/>
    <property type="match status" value="1"/>
</dbReference>
<evidence type="ECO:0000256" key="2">
    <source>
        <dbReference type="ARBA" id="ARBA00023157"/>
    </source>
</evidence>
<keyword evidence="3" id="KW-0378">Hydrolase</keyword>
<dbReference type="RefSeq" id="WP_094009013.1">
    <property type="nucleotide sequence ID" value="NZ_CP091196.1"/>
</dbReference>
<feature type="chain" id="PRO_5046014621" evidence="4">
    <location>
        <begin position="31"/>
        <end position="265"/>
    </location>
</feature>
<keyword evidence="2" id="KW-1015">Disulfide bond</keyword>
<dbReference type="GO" id="GO:0006508">
    <property type="term" value="P:proteolysis"/>
    <property type="evidence" value="ECO:0007669"/>
    <property type="project" value="UniProtKB-KW"/>
</dbReference>
<reference evidence="6" key="1">
    <citation type="submission" date="2022-01" db="EMBL/GenBank/DDBJ databases">
        <title>PSI-footprinting approach for the identification of protein synthesis inhibitor producers.</title>
        <authorList>
            <person name="Handel F."/>
            <person name="Kulik A."/>
            <person name="Wex K.W."/>
            <person name="Berscheid A."/>
            <person name="Saur J.S."/>
            <person name="Winkler A."/>
            <person name="Wibberg D."/>
            <person name="Kalinowski J."/>
            <person name="Broetz-Oesterhelt H."/>
            <person name="Mast Y."/>
        </authorList>
    </citation>
    <scope>NUCLEOTIDE SEQUENCE</scope>
    <source>
        <strain evidence="6">KNN 49.3e</strain>
    </source>
</reference>
<dbReference type="InterPro" id="IPR033116">
    <property type="entry name" value="TRYPSIN_SER"/>
</dbReference>
<dbReference type="Pfam" id="PF00089">
    <property type="entry name" value="Trypsin"/>
    <property type="match status" value="1"/>
</dbReference>
<dbReference type="InterPro" id="IPR018114">
    <property type="entry name" value="TRYPSIN_HIS"/>
</dbReference>
<protein>
    <submittedName>
        <fullName evidence="6">Serine protease</fullName>
    </submittedName>
</protein>
<evidence type="ECO:0000259" key="5">
    <source>
        <dbReference type="PROSITE" id="PS50240"/>
    </source>
</evidence>
<sequence>MIPVVRRFTRSIVVFVSVVAACVCVPAAQAEPGIVGGTPANIAEYPFTVALTDATGLQFCGGTLVAAAKVLTAAHCAQGESPTALRVVSGRTQLSGRDGTVSTVSHVWVHPQFRDATQGYDVAVLTLTQPLSAQPLPLARKDDPGYQAGTEATILGWGNTKPMGDSSDVLLKATVPITSDDYCAKAYPQQYTPEAMICAGYPQGGVDTCQGDSGGPLVAAGRVVGVVSWGEGCAEPGKPGVYARVGSYHDELQAQLTPPPPAVLP</sequence>
<dbReference type="InterPro" id="IPR009003">
    <property type="entry name" value="Peptidase_S1_PA"/>
</dbReference>
<dbReference type="CDD" id="cd00190">
    <property type="entry name" value="Tryp_SPc"/>
    <property type="match status" value="1"/>
</dbReference>
<feature type="domain" description="Peptidase S1" evidence="5">
    <location>
        <begin position="34"/>
        <end position="257"/>
    </location>
</feature>
<keyword evidence="7" id="KW-1185">Reference proteome</keyword>
<evidence type="ECO:0000256" key="4">
    <source>
        <dbReference type="SAM" id="SignalP"/>
    </source>
</evidence>
<dbReference type="PROSITE" id="PS51257">
    <property type="entry name" value="PROKAR_LIPOPROTEIN"/>
    <property type="match status" value="1"/>
</dbReference>